<sequence>MSIRFTTKARRGVVAMTVAAGLALGVAGCGGGGGGGGGDEKPKPSASTSKTGGSKPSAQEGQASEPLAEVKGPNGLLLQITSAVRDSGGFVTVSGDLKNDSSEVVVVPAALSGNETEIINNGRSLGGATLVDSKGKKRYYVLRDTDGRPLTTTGFSSIKPGETIDVFLQFPAPPSGTTDVSFQLPLFSSAAIQISG</sequence>
<feature type="compositionally biased region" description="Polar residues" evidence="1">
    <location>
        <begin position="45"/>
        <end position="62"/>
    </location>
</feature>
<accession>A0ABU6M4U8</accession>
<evidence type="ECO:0000256" key="1">
    <source>
        <dbReference type="SAM" id="MobiDB-lite"/>
    </source>
</evidence>
<comment type="caution">
    <text evidence="3">The sequence shown here is derived from an EMBL/GenBank/DDBJ whole genome shotgun (WGS) entry which is preliminary data.</text>
</comment>
<dbReference type="EMBL" id="JAYXNZ010000002">
    <property type="protein sequence ID" value="MEC7056408.1"/>
    <property type="molecule type" value="Genomic_DNA"/>
</dbReference>
<dbReference type="PROSITE" id="PS51257">
    <property type="entry name" value="PROKAR_LIPOPROTEIN"/>
    <property type="match status" value="1"/>
</dbReference>
<feature type="signal peptide" evidence="2">
    <location>
        <begin position="1"/>
        <end position="20"/>
    </location>
</feature>
<evidence type="ECO:0000256" key="2">
    <source>
        <dbReference type="SAM" id="SignalP"/>
    </source>
</evidence>
<protein>
    <recommendedName>
        <fullName evidence="5">Secreted protein</fullName>
    </recommendedName>
</protein>
<evidence type="ECO:0000313" key="4">
    <source>
        <dbReference type="Proteomes" id="UP001353952"/>
    </source>
</evidence>
<keyword evidence="2" id="KW-0732">Signal</keyword>
<name>A0ABU6M4U8_9ACTN</name>
<evidence type="ECO:0008006" key="5">
    <source>
        <dbReference type="Google" id="ProtNLM"/>
    </source>
</evidence>
<dbReference type="RefSeq" id="WP_191846226.1">
    <property type="nucleotide sequence ID" value="NZ_BMUO01000003.1"/>
</dbReference>
<proteinExistence type="predicted"/>
<reference evidence="3 4" key="1">
    <citation type="submission" date="2024-01" db="EMBL/GenBank/DDBJ databases">
        <title>Genome analysis.</title>
        <authorList>
            <person name="Zhang K."/>
        </authorList>
    </citation>
    <scope>NUCLEOTIDE SEQUENCE [LARGE SCALE GENOMIC DNA]</scope>
    <source>
        <strain evidence="3 4">CGMCC 4.1753</strain>
    </source>
</reference>
<keyword evidence="4" id="KW-1185">Reference proteome</keyword>
<evidence type="ECO:0000313" key="3">
    <source>
        <dbReference type="EMBL" id="MEC7056408.1"/>
    </source>
</evidence>
<gene>
    <name evidence="3" type="ORF">RFN57_29590</name>
</gene>
<feature type="chain" id="PRO_5045687081" description="Secreted protein" evidence="2">
    <location>
        <begin position="21"/>
        <end position="196"/>
    </location>
</feature>
<dbReference type="Proteomes" id="UP001353952">
    <property type="component" value="Unassembled WGS sequence"/>
</dbReference>
<feature type="region of interest" description="Disordered" evidence="1">
    <location>
        <begin position="32"/>
        <end position="69"/>
    </location>
</feature>
<organism evidence="3 4">
    <name type="scientific">Streptomyces violaceochromogenes</name>
    <dbReference type="NCBI Taxonomy" id="67377"/>
    <lineage>
        <taxon>Bacteria</taxon>
        <taxon>Bacillati</taxon>
        <taxon>Actinomycetota</taxon>
        <taxon>Actinomycetes</taxon>
        <taxon>Kitasatosporales</taxon>
        <taxon>Streptomycetaceae</taxon>
        <taxon>Streptomyces</taxon>
    </lineage>
</organism>